<evidence type="ECO:0000256" key="1">
    <source>
        <dbReference type="SAM" id="MobiDB-lite"/>
    </source>
</evidence>
<protein>
    <recommendedName>
        <fullName evidence="2">LsmAD domain-containing protein</fullName>
    </recommendedName>
</protein>
<dbReference type="Proteomes" id="UP000619265">
    <property type="component" value="Unassembled WGS sequence"/>
</dbReference>
<dbReference type="InterPro" id="IPR045117">
    <property type="entry name" value="ATXN2-like"/>
</dbReference>
<dbReference type="PANTHER" id="PTHR12854:SF7">
    <property type="entry name" value="ATAXIN-2 HOMOLOG"/>
    <property type="match status" value="1"/>
</dbReference>
<comment type="caution">
    <text evidence="3">The sequence shown here is derived from an EMBL/GenBank/DDBJ whole genome shotgun (WGS) entry which is preliminary data.</text>
</comment>
<gene>
    <name evidence="3" type="ORF">F2P56_016328</name>
</gene>
<feature type="compositionally biased region" description="Polar residues" evidence="1">
    <location>
        <begin position="72"/>
        <end position="87"/>
    </location>
</feature>
<feature type="region of interest" description="Disordered" evidence="1">
    <location>
        <begin position="353"/>
        <end position="600"/>
    </location>
</feature>
<feature type="non-terminal residue" evidence="3">
    <location>
        <position position="1"/>
    </location>
</feature>
<evidence type="ECO:0000313" key="4">
    <source>
        <dbReference type="Proteomes" id="UP000619265"/>
    </source>
</evidence>
<sequence>FPLRSKLRDILSDLCSGTTVGAFTSISCCIQIASNWLLLRMNMQQTVQHKLSANGFGRRRGDREVGTRLENKLQSGKSNPSRSTNAGAMTGSKLGSGGPSLDRIVYITTCLIGHQVEVQVKDGSIYTGIFHATNSEKDFGVILKMARMKKDCSLRGLKATAESVSKAPSKTLIIPAKELVQVSAKGVSVTREELSHEVQVEKQQEIMLDSSISQSRYLESDRELEPWVPDKDCPQHPELENIFDGHWNRGWDQFETNETLFGVKSTFDEELYTTKLERGPKMEELEKKALRIAREIEGEETQDLHLAEERGISLPRDFEIDEETRFSSVYRGKGVEDSGYEEHEAILIDSCNNETFGGSGSDIKRSTDLTIGENSDGAQTSSSSSFKDQTQSSQSSTSLDSCRSGSYDHAKQLASEPPFKSFTSSDGENRIQDNPVSEQHGGNNNTQELAEKKTLADDAQFSRPEDSRSLLNVKKDGSDLGGLSHNVASYASSSGVPSKGHEKMNSSGEQSEGVGSVKMHGETESLNSRGQPGGSTSSSSDGVGGAPVFSGPGLSPSSSMGSLSSEKSTLNPHAKEFKLNPNAKSFVPSQTPVRPRSPVSDGSFYFPPNVSAVPHMPGMQMGIGIGHSFPGHQPVVFNPQVPMQSPPAFYHANGPQYGPQMLVGHPRQVVYYQPEMPYKGRDF</sequence>
<dbReference type="Gramene" id="Jr07_27830_p1">
    <property type="protein sequence ID" value="cds.Jr07_27830_p1"/>
    <property type="gene ID" value="Jr07_27830"/>
</dbReference>
<organism evidence="3 4">
    <name type="scientific">Juglans regia</name>
    <name type="common">English walnut</name>
    <dbReference type="NCBI Taxonomy" id="51240"/>
    <lineage>
        <taxon>Eukaryota</taxon>
        <taxon>Viridiplantae</taxon>
        <taxon>Streptophyta</taxon>
        <taxon>Embryophyta</taxon>
        <taxon>Tracheophyta</taxon>
        <taxon>Spermatophyta</taxon>
        <taxon>Magnoliopsida</taxon>
        <taxon>eudicotyledons</taxon>
        <taxon>Gunneridae</taxon>
        <taxon>Pentapetalae</taxon>
        <taxon>rosids</taxon>
        <taxon>fabids</taxon>
        <taxon>Fagales</taxon>
        <taxon>Juglandaceae</taxon>
        <taxon>Juglans</taxon>
    </lineage>
</organism>
<feature type="region of interest" description="Disordered" evidence="1">
    <location>
        <begin position="54"/>
        <end position="94"/>
    </location>
</feature>
<dbReference type="Pfam" id="PF06741">
    <property type="entry name" value="LsmAD"/>
    <property type="match status" value="1"/>
</dbReference>
<dbReference type="Pfam" id="PF14438">
    <property type="entry name" value="SM-ATX"/>
    <property type="match status" value="1"/>
</dbReference>
<name>A0A834CWJ5_JUGRE</name>
<feature type="domain" description="LsmAD" evidence="2">
    <location>
        <begin position="261"/>
        <end position="332"/>
    </location>
</feature>
<feature type="compositionally biased region" description="Polar residues" evidence="1">
    <location>
        <begin position="368"/>
        <end position="378"/>
    </location>
</feature>
<dbReference type="InterPro" id="IPR009604">
    <property type="entry name" value="LsmAD_domain"/>
</dbReference>
<feature type="compositionally biased region" description="Polar residues" evidence="1">
    <location>
        <begin position="421"/>
        <end position="448"/>
    </location>
</feature>
<reference evidence="3" key="1">
    <citation type="submission" date="2015-10" db="EMBL/GenBank/DDBJ databases">
        <authorList>
            <person name="Martinez-Garcia P.J."/>
            <person name="Crepeau M.W."/>
            <person name="Puiu D."/>
            <person name="Gonzalez-Ibeas D."/>
            <person name="Whalen J."/>
            <person name="Stevens K."/>
            <person name="Paul R."/>
            <person name="Butterfield T."/>
            <person name="Britton M."/>
            <person name="Reagan R."/>
            <person name="Chakraborty S."/>
            <person name="Walawage S.L."/>
            <person name="Vasquez-Gross H.A."/>
            <person name="Cardeno C."/>
            <person name="Famula R."/>
            <person name="Pratt K."/>
            <person name="Kuruganti S."/>
            <person name="Aradhya M.K."/>
            <person name="Leslie C.A."/>
            <person name="Dandekar A.M."/>
            <person name="Salzberg S.L."/>
            <person name="Wegrzyn J.L."/>
            <person name="Langley C.H."/>
            <person name="Neale D.B."/>
        </authorList>
    </citation>
    <scope>NUCLEOTIDE SEQUENCE</scope>
    <source>
        <tissue evidence="3">Leaves</tissue>
    </source>
</reference>
<accession>A0A834CWJ5</accession>
<evidence type="ECO:0000259" key="2">
    <source>
        <dbReference type="SMART" id="SM01272"/>
    </source>
</evidence>
<reference evidence="3" key="2">
    <citation type="submission" date="2020-03" db="EMBL/GenBank/DDBJ databases">
        <title>Walnut 2.0.</title>
        <authorList>
            <person name="Marrano A."/>
            <person name="Britton M."/>
            <person name="Zimin A.V."/>
            <person name="Zaini P.A."/>
            <person name="Workman R."/>
            <person name="Puiu D."/>
            <person name="Bianco L."/>
            <person name="Allen B.J."/>
            <person name="Troggio M."/>
            <person name="Leslie C.A."/>
            <person name="Timp W."/>
            <person name="Dendekar A."/>
            <person name="Salzberg S.L."/>
            <person name="Neale D.B."/>
        </authorList>
    </citation>
    <scope>NUCLEOTIDE SEQUENCE</scope>
    <source>
        <tissue evidence="3">Leaves</tissue>
    </source>
</reference>
<feature type="compositionally biased region" description="Low complexity" evidence="1">
    <location>
        <begin position="506"/>
        <end position="517"/>
    </location>
</feature>
<dbReference type="SMART" id="SM01272">
    <property type="entry name" value="LsmAD"/>
    <property type="match status" value="1"/>
</dbReference>
<feature type="compositionally biased region" description="Low complexity" evidence="1">
    <location>
        <begin position="550"/>
        <end position="565"/>
    </location>
</feature>
<evidence type="ECO:0000313" key="3">
    <source>
        <dbReference type="EMBL" id="KAF5466401.1"/>
    </source>
</evidence>
<proteinExistence type="predicted"/>
<feature type="compositionally biased region" description="Polar residues" evidence="1">
    <location>
        <begin position="486"/>
        <end position="496"/>
    </location>
</feature>
<dbReference type="EMBL" id="LIHL02000007">
    <property type="protein sequence ID" value="KAF5466401.1"/>
    <property type="molecule type" value="Genomic_DNA"/>
</dbReference>
<dbReference type="AlphaFoldDB" id="A0A834CWJ5"/>
<dbReference type="GO" id="GO:0003723">
    <property type="term" value="F:RNA binding"/>
    <property type="evidence" value="ECO:0007669"/>
    <property type="project" value="InterPro"/>
</dbReference>
<dbReference type="GO" id="GO:0005737">
    <property type="term" value="C:cytoplasm"/>
    <property type="evidence" value="ECO:0007669"/>
    <property type="project" value="UniProtKB-ARBA"/>
</dbReference>
<feature type="compositionally biased region" description="Basic and acidic residues" evidence="1">
    <location>
        <begin position="463"/>
        <end position="478"/>
    </location>
</feature>
<feature type="compositionally biased region" description="Low complexity" evidence="1">
    <location>
        <begin position="379"/>
        <end position="401"/>
    </location>
</feature>
<dbReference type="PANTHER" id="PTHR12854">
    <property type="entry name" value="ATAXIN 2-RELATED"/>
    <property type="match status" value="1"/>
</dbReference>
<feature type="compositionally biased region" description="Basic and acidic residues" evidence="1">
    <location>
        <begin position="59"/>
        <end position="71"/>
    </location>
</feature>
<dbReference type="InterPro" id="IPR025852">
    <property type="entry name" value="SM_dom_ATX"/>
</dbReference>
<feature type="compositionally biased region" description="Low complexity" evidence="1">
    <location>
        <begin position="528"/>
        <end position="541"/>
    </location>
</feature>